<proteinExistence type="predicted"/>
<evidence type="ECO:0000313" key="1">
    <source>
        <dbReference type="EMBL" id="KKB65216.1"/>
    </source>
</evidence>
<organism evidence="1 2">
    <name type="scientific">Robbsia andropogonis</name>
    <dbReference type="NCBI Taxonomy" id="28092"/>
    <lineage>
        <taxon>Bacteria</taxon>
        <taxon>Pseudomonadati</taxon>
        <taxon>Pseudomonadota</taxon>
        <taxon>Betaproteobacteria</taxon>
        <taxon>Burkholderiales</taxon>
        <taxon>Burkholderiaceae</taxon>
        <taxon>Robbsia</taxon>
    </lineage>
</organism>
<reference evidence="1 2" key="1">
    <citation type="submission" date="2015-03" db="EMBL/GenBank/DDBJ databases">
        <title>Draft Genome Sequence of Burkholderia andropogonis type strain ICMP2807, isolated from Sorghum bicolor.</title>
        <authorList>
            <person name="Lopes-Santos L."/>
            <person name="Castro D.B."/>
            <person name="Ottoboni L.M."/>
            <person name="Park D."/>
            <person name="Weirc B.S."/>
            <person name="Destefano S.A."/>
        </authorList>
    </citation>
    <scope>NUCLEOTIDE SEQUENCE [LARGE SCALE GENOMIC DNA]</scope>
    <source>
        <strain evidence="1 2">ICMP2807</strain>
    </source>
</reference>
<dbReference type="AlphaFoldDB" id="A0A0F5K514"/>
<sequence length="314" mass="33821">MNVPTPVDPENRWQLPAPLAERLDDFTRWPSRNLHASRQEPSDRETLTRLSAFGPSAAVYWHRVKSEALSATHGLDDLPVPALPAALARVVLLDANELTALASLCGVTLQAPWVRSAIRREEVAQWREALGDSLYTFALRQAHRFHPLACMTPHMLAMEAGEAFADTLLAGPAMTSEPAPVQTRAALPQGAVLLPGAFDRDHLSVLGTPRMRQTVDAIGWRVLATLALRTPDAIGRRLALKLPVDAIAAVVPDRFPGSPLLAAGQVRAAASLRPTVLPAAPALTAFADTDLLTFVASLTTCLDAPWLSTFDTLP</sequence>
<protein>
    <submittedName>
        <fullName evidence="1">Uncharacterized protein</fullName>
    </submittedName>
</protein>
<dbReference type="EMBL" id="LAQU01000001">
    <property type="protein sequence ID" value="KKB65216.1"/>
    <property type="molecule type" value="Genomic_DNA"/>
</dbReference>
<gene>
    <name evidence="1" type="ORF">WM40_00830</name>
</gene>
<dbReference type="Proteomes" id="UP000033618">
    <property type="component" value="Unassembled WGS sequence"/>
</dbReference>
<name>A0A0F5K514_9BURK</name>
<dbReference type="STRING" id="28092.WM40_00830"/>
<comment type="caution">
    <text evidence="1">The sequence shown here is derived from an EMBL/GenBank/DDBJ whole genome shotgun (WGS) entry which is preliminary data.</text>
</comment>
<accession>A0A0F5K514</accession>
<evidence type="ECO:0000313" key="2">
    <source>
        <dbReference type="Proteomes" id="UP000033618"/>
    </source>
</evidence>
<keyword evidence="2" id="KW-1185">Reference proteome</keyword>
<dbReference type="PATRIC" id="fig|28092.6.peg.189"/>
<dbReference type="RefSeq" id="WP_046151871.1">
    <property type="nucleotide sequence ID" value="NZ_CADFGU010000001.1"/>
</dbReference>